<dbReference type="Proteomes" id="UP001501266">
    <property type="component" value="Unassembled WGS sequence"/>
</dbReference>
<protein>
    <submittedName>
        <fullName evidence="1">Uncharacterized protein</fullName>
    </submittedName>
</protein>
<dbReference type="RefSeq" id="WP_343918006.1">
    <property type="nucleotide sequence ID" value="NZ_BAAAKK010000002.1"/>
</dbReference>
<keyword evidence="2" id="KW-1185">Reference proteome</keyword>
<evidence type="ECO:0000313" key="1">
    <source>
        <dbReference type="EMBL" id="GAA1420473.1"/>
    </source>
</evidence>
<name>A0ABN1YST6_9MICO</name>
<accession>A0ABN1YST6</accession>
<reference evidence="1 2" key="1">
    <citation type="journal article" date="2019" name="Int. J. Syst. Evol. Microbiol.">
        <title>The Global Catalogue of Microorganisms (GCM) 10K type strain sequencing project: providing services to taxonomists for standard genome sequencing and annotation.</title>
        <authorList>
            <consortium name="The Broad Institute Genomics Platform"/>
            <consortium name="The Broad Institute Genome Sequencing Center for Infectious Disease"/>
            <person name="Wu L."/>
            <person name="Ma J."/>
        </authorList>
    </citation>
    <scope>NUCLEOTIDE SEQUENCE [LARGE SCALE GENOMIC DNA]</scope>
    <source>
        <strain evidence="1 2">JCM 12398</strain>
    </source>
</reference>
<comment type="caution">
    <text evidence="1">The sequence shown here is derived from an EMBL/GenBank/DDBJ whole genome shotgun (WGS) entry which is preliminary data.</text>
</comment>
<evidence type="ECO:0000313" key="2">
    <source>
        <dbReference type="Proteomes" id="UP001501266"/>
    </source>
</evidence>
<gene>
    <name evidence="1" type="ORF">GCM10009640_09850</name>
</gene>
<organism evidence="1 2">
    <name type="scientific">Agrococcus citreus</name>
    <dbReference type="NCBI Taxonomy" id="84643"/>
    <lineage>
        <taxon>Bacteria</taxon>
        <taxon>Bacillati</taxon>
        <taxon>Actinomycetota</taxon>
        <taxon>Actinomycetes</taxon>
        <taxon>Micrococcales</taxon>
        <taxon>Microbacteriaceae</taxon>
        <taxon>Agrococcus</taxon>
    </lineage>
</organism>
<dbReference type="EMBL" id="BAAAKK010000002">
    <property type="protein sequence ID" value="GAA1420473.1"/>
    <property type="molecule type" value="Genomic_DNA"/>
</dbReference>
<sequence length="90" mass="10175">MTDHDPWAKVRTEQAPEPVALLQKLGLATDMPAWWRAPTAGGEPGTYILNPKFLSPHDIQQLAALTLGGYWIKTFPRRDRIRIVLSKEQP</sequence>
<proteinExistence type="predicted"/>